<comment type="subcellular location">
    <subcellularLocation>
        <location evidence="2">Cell inner membrane</location>
        <topology evidence="2">Multi-pass membrane protein</topology>
    </subcellularLocation>
    <subcellularLocation>
        <location evidence="22">Cell membrane</location>
        <topology evidence="22">Multi-pass membrane protein</topology>
    </subcellularLocation>
</comment>
<evidence type="ECO:0000256" key="9">
    <source>
        <dbReference type="ARBA" id="ARBA00022691"/>
    </source>
</evidence>
<dbReference type="AlphaFoldDB" id="A0A1Y0D6J2"/>
<feature type="domain" description="Prepilin peptidase A24 N-terminal" evidence="25">
    <location>
        <begin position="21"/>
        <end position="126"/>
    </location>
</feature>
<proteinExistence type="inferred from homology"/>
<keyword evidence="5" id="KW-0997">Cell inner membrane</keyword>
<feature type="transmembrane region" description="Helical" evidence="23">
    <location>
        <begin position="12"/>
        <end position="34"/>
    </location>
</feature>
<evidence type="ECO:0000313" key="27">
    <source>
        <dbReference type="Proteomes" id="UP000243937"/>
    </source>
</evidence>
<keyword evidence="6 22" id="KW-0489">Methyltransferase</keyword>
<evidence type="ECO:0000256" key="22">
    <source>
        <dbReference type="RuleBase" id="RU003794"/>
    </source>
</evidence>
<keyword evidence="7 22" id="KW-0645">Protease</keyword>
<keyword evidence="14 23" id="KW-1133">Transmembrane helix</keyword>
<dbReference type="OrthoDB" id="9789291at2"/>
<evidence type="ECO:0000256" key="1">
    <source>
        <dbReference type="ARBA" id="ARBA00001947"/>
    </source>
</evidence>
<evidence type="ECO:0000256" key="16">
    <source>
        <dbReference type="ARBA" id="ARBA00023268"/>
    </source>
</evidence>
<dbReference type="PRINTS" id="PR00864">
    <property type="entry name" value="PREPILNPTASE"/>
</dbReference>
<evidence type="ECO:0000256" key="15">
    <source>
        <dbReference type="ARBA" id="ARBA00023136"/>
    </source>
</evidence>
<evidence type="ECO:0000256" key="19">
    <source>
        <dbReference type="ARBA" id="ARBA00067082"/>
    </source>
</evidence>
<evidence type="ECO:0000256" key="21">
    <source>
        <dbReference type="RuleBase" id="RU003793"/>
    </source>
</evidence>
<evidence type="ECO:0000256" key="7">
    <source>
        <dbReference type="ARBA" id="ARBA00022670"/>
    </source>
</evidence>
<evidence type="ECO:0000256" key="18">
    <source>
        <dbReference type="ARBA" id="ARBA00053108"/>
    </source>
</evidence>
<dbReference type="EC" id="3.4.23.43" evidence="19 22"/>
<keyword evidence="15 23" id="KW-0472">Membrane</keyword>
<evidence type="ECO:0000256" key="20">
    <source>
        <dbReference type="ARBA" id="ARBA00071870"/>
    </source>
</evidence>
<dbReference type="Pfam" id="PF01478">
    <property type="entry name" value="Peptidase_A24"/>
    <property type="match status" value="1"/>
</dbReference>
<feature type="transmembrane region" description="Helical" evidence="23">
    <location>
        <begin position="132"/>
        <end position="154"/>
    </location>
</feature>
<evidence type="ECO:0000259" key="24">
    <source>
        <dbReference type="Pfam" id="PF01478"/>
    </source>
</evidence>
<keyword evidence="27" id="KW-1185">Reference proteome</keyword>
<dbReference type="Pfam" id="PF06750">
    <property type="entry name" value="A24_N_bact"/>
    <property type="match status" value="1"/>
</dbReference>
<dbReference type="InterPro" id="IPR050882">
    <property type="entry name" value="Prepilin_peptidase/N-MTase"/>
</dbReference>
<evidence type="ECO:0000256" key="12">
    <source>
        <dbReference type="ARBA" id="ARBA00022801"/>
    </source>
</evidence>
<keyword evidence="9" id="KW-0949">S-adenosyl-L-methionine</keyword>
<dbReference type="InterPro" id="IPR014032">
    <property type="entry name" value="Peptidase_A24A_bac"/>
</dbReference>
<dbReference type="GO" id="GO:0004190">
    <property type="term" value="F:aspartic-type endopeptidase activity"/>
    <property type="evidence" value="ECO:0007669"/>
    <property type="project" value="UniProtKB-EC"/>
</dbReference>
<evidence type="ECO:0000256" key="14">
    <source>
        <dbReference type="ARBA" id="ARBA00022989"/>
    </source>
</evidence>
<protein>
    <recommendedName>
        <fullName evidence="20 22">Prepilin leader peptidase/N-methyltransferase</fullName>
        <ecNumber evidence="22">2.1.1.-</ecNumber>
        <ecNumber evidence="19 22">3.4.23.43</ecNumber>
    </recommendedName>
</protein>
<keyword evidence="4" id="KW-1003">Cell membrane</keyword>
<evidence type="ECO:0000259" key="25">
    <source>
        <dbReference type="Pfam" id="PF06750"/>
    </source>
</evidence>
<name>A0A1Y0D6J2_9GAMM</name>
<dbReference type="EC" id="2.1.1.-" evidence="22"/>
<gene>
    <name evidence="26" type="ORF">CBP31_10060</name>
</gene>
<dbReference type="Proteomes" id="UP000243937">
    <property type="component" value="Chromosome"/>
</dbReference>
<dbReference type="GO" id="GO:0032259">
    <property type="term" value="P:methylation"/>
    <property type="evidence" value="ECO:0007669"/>
    <property type="project" value="UniProtKB-KW"/>
</dbReference>
<dbReference type="PANTHER" id="PTHR30487">
    <property type="entry name" value="TYPE 4 PREPILIN-LIKE PROTEINS LEADER PEPTIDE-PROCESSING ENZYME"/>
    <property type="match status" value="1"/>
</dbReference>
<dbReference type="GO" id="GO:0005886">
    <property type="term" value="C:plasma membrane"/>
    <property type="evidence" value="ECO:0007669"/>
    <property type="project" value="UniProtKB-SubCell"/>
</dbReference>
<dbReference type="EMBL" id="CP021377">
    <property type="protein sequence ID" value="ART82924.1"/>
    <property type="molecule type" value="Genomic_DNA"/>
</dbReference>
<comment type="similarity">
    <text evidence="3 21">Belongs to the peptidase A24 family.</text>
</comment>
<dbReference type="InterPro" id="IPR000045">
    <property type="entry name" value="Prepilin_IV_endopep_pep"/>
</dbReference>
<keyword evidence="16 22" id="KW-0511">Multifunctional enzyme</keyword>
<organism evidence="26 27">
    <name type="scientific">Oceanisphaera profunda</name>
    <dbReference type="NCBI Taxonomy" id="1416627"/>
    <lineage>
        <taxon>Bacteria</taxon>
        <taxon>Pseudomonadati</taxon>
        <taxon>Pseudomonadota</taxon>
        <taxon>Gammaproteobacteria</taxon>
        <taxon>Aeromonadales</taxon>
        <taxon>Aeromonadaceae</taxon>
        <taxon>Oceanisphaera</taxon>
    </lineage>
</organism>
<keyword evidence="12 22" id="KW-0378">Hydrolase</keyword>
<evidence type="ECO:0000256" key="4">
    <source>
        <dbReference type="ARBA" id="ARBA00022475"/>
    </source>
</evidence>
<keyword evidence="13" id="KW-0862">Zinc</keyword>
<feature type="transmembrane region" description="Helical" evidence="23">
    <location>
        <begin position="220"/>
        <end position="246"/>
    </location>
</feature>
<keyword evidence="10 22" id="KW-0812">Transmembrane</keyword>
<keyword evidence="11" id="KW-0479">Metal-binding</keyword>
<evidence type="ECO:0000256" key="6">
    <source>
        <dbReference type="ARBA" id="ARBA00022603"/>
    </source>
</evidence>
<reference evidence="26 27" key="1">
    <citation type="journal article" date="2014" name="Int. J. Syst. Evol. Microbiol.">
        <title>Oceanisphaera profunda sp. nov., a marine bacterium isolated from deep-sea sediment, and emended description of the genus Oceanisphaera.</title>
        <authorList>
            <person name="Xu Z."/>
            <person name="Zhang X.Y."/>
            <person name="Su H.N."/>
            <person name="Yu Z.C."/>
            <person name="Liu C."/>
            <person name="Li H."/>
            <person name="Chen X.L."/>
            <person name="Song X.Y."/>
            <person name="Xie B.B."/>
            <person name="Qin Q.L."/>
            <person name="Zhou B.C."/>
            <person name="Shi M."/>
            <person name="Huang Y."/>
            <person name="Zhang Y.Z."/>
        </authorList>
    </citation>
    <scope>NUCLEOTIDE SEQUENCE [LARGE SCALE GENOMIC DNA]</scope>
    <source>
        <strain evidence="26 27">SM1222</strain>
    </source>
</reference>
<dbReference type="GO" id="GO:0008168">
    <property type="term" value="F:methyltransferase activity"/>
    <property type="evidence" value="ECO:0007669"/>
    <property type="project" value="UniProtKB-KW"/>
</dbReference>
<keyword evidence="8 22" id="KW-0808">Transferase</keyword>
<feature type="domain" description="Prepilin type IV endopeptidase peptidase" evidence="24">
    <location>
        <begin position="136"/>
        <end position="245"/>
    </location>
</feature>
<dbReference type="InterPro" id="IPR010627">
    <property type="entry name" value="Prepilin_pept_A24_N"/>
</dbReference>
<dbReference type="GO" id="GO:0006465">
    <property type="term" value="P:signal peptide processing"/>
    <property type="evidence" value="ECO:0007669"/>
    <property type="project" value="TreeGrafter"/>
</dbReference>
<evidence type="ECO:0000256" key="13">
    <source>
        <dbReference type="ARBA" id="ARBA00022833"/>
    </source>
</evidence>
<evidence type="ECO:0000256" key="10">
    <source>
        <dbReference type="ARBA" id="ARBA00022692"/>
    </source>
</evidence>
<evidence type="ECO:0000256" key="8">
    <source>
        <dbReference type="ARBA" id="ARBA00022679"/>
    </source>
</evidence>
<dbReference type="KEGG" id="opf:CBP31_10060"/>
<dbReference type="RefSeq" id="WP_087036895.1">
    <property type="nucleotide sequence ID" value="NZ_CP021377.1"/>
</dbReference>
<sequence length="288" mass="32123">MAVLSQWLTQDMLSLYIIVTLLSLLVGSFLNVVIYRLPVMLKREWQQECAELNNSPAPEQATFNICTPRSRCSHCQHQLSALDNIPLLSWLMLRGRCRYCQEKVSKRYPLVELSTAILSAAAVWRFGASPELLAALLFTWLLICMTMIDVDHLLLPDNLTLSLLWLGLLINLNGLFIPLSDAVIGGVIGYGILWSLYWAFKLATGKEGMGYGDFKLLAALGAWFGWQAILPILLLSSVIGSVIGLSLMASRRLNAQQVLPFGPALAIAGWVYLIWGKPLINWYWSVAL</sequence>
<evidence type="ECO:0000256" key="17">
    <source>
        <dbReference type="ARBA" id="ARBA00050401"/>
    </source>
</evidence>
<comment type="function">
    <text evidence="18 22">Plays an essential role in type IV pili and type II pseudopili formation by proteolytically removing the leader sequence from substrate proteins and subsequently monomethylating the alpha-amino group of the newly exposed N-terminal phenylalanine.</text>
</comment>
<dbReference type="PANTHER" id="PTHR30487:SF0">
    <property type="entry name" value="PREPILIN LEADER PEPTIDASE_N-METHYLTRANSFERASE-RELATED"/>
    <property type="match status" value="1"/>
</dbReference>
<evidence type="ECO:0000256" key="2">
    <source>
        <dbReference type="ARBA" id="ARBA00004429"/>
    </source>
</evidence>
<dbReference type="FunFam" id="1.20.120.1220:FF:000001">
    <property type="entry name" value="Type 4 prepilin-like proteins leader peptide-processing enzyme"/>
    <property type="match status" value="1"/>
</dbReference>
<accession>A0A1Y0D6J2</accession>
<evidence type="ECO:0000256" key="3">
    <source>
        <dbReference type="ARBA" id="ARBA00005801"/>
    </source>
</evidence>
<comment type="catalytic activity">
    <reaction evidence="17 22">
        <text>Typically cleaves a -Gly-|-Phe- bond to release an N-terminal, basic peptide of 5-8 residues from type IV prepilin, and then N-methylates the new N-terminal amino group, the methyl donor being S-adenosyl-L-methionine.</text>
        <dbReference type="EC" id="3.4.23.43"/>
    </reaction>
</comment>
<evidence type="ECO:0000256" key="23">
    <source>
        <dbReference type="SAM" id="Phobius"/>
    </source>
</evidence>
<evidence type="ECO:0000313" key="26">
    <source>
        <dbReference type="EMBL" id="ART82924.1"/>
    </source>
</evidence>
<evidence type="ECO:0000256" key="11">
    <source>
        <dbReference type="ARBA" id="ARBA00022723"/>
    </source>
</evidence>
<comment type="cofactor">
    <cofactor evidence="1">
        <name>Zn(2+)</name>
        <dbReference type="ChEBI" id="CHEBI:29105"/>
    </cofactor>
</comment>
<dbReference type="GO" id="GO:0046872">
    <property type="term" value="F:metal ion binding"/>
    <property type="evidence" value="ECO:0007669"/>
    <property type="project" value="UniProtKB-KW"/>
</dbReference>
<feature type="transmembrane region" description="Helical" evidence="23">
    <location>
        <begin position="258"/>
        <end position="275"/>
    </location>
</feature>
<feature type="transmembrane region" description="Helical" evidence="23">
    <location>
        <begin position="175"/>
        <end position="200"/>
    </location>
</feature>
<dbReference type="Gene3D" id="1.20.120.1220">
    <property type="match status" value="1"/>
</dbReference>
<evidence type="ECO:0000256" key="5">
    <source>
        <dbReference type="ARBA" id="ARBA00022519"/>
    </source>
</evidence>